<dbReference type="GO" id="GO:0015250">
    <property type="term" value="F:water channel activity"/>
    <property type="evidence" value="ECO:0007669"/>
    <property type="project" value="TreeGrafter"/>
</dbReference>
<feature type="transmembrane region" description="Helical" evidence="9">
    <location>
        <begin position="24"/>
        <end position="44"/>
    </location>
</feature>
<keyword evidence="6 9" id="KW-1133">Transmembrane helix</keyword>
<keyword evidence="3 8" id="KW-0813">Transport</keyword>
<feature type="transmembrane region" description="Helical" evidence="9">
    <location>
        <begin position="180"/>
        <end position="203"/>
    </location>
</feature>
<dbReference type="Pfam" id="PF00230">
    <property type="entry name" value="MIP"/>
    <property type="match status" value="1"/>
</dbReference>
<reference evidence="10" key="1">
    <citation type="submission" date="2020-05" db="EMBL/GenBank/DDBJ databases">
        <authorList>
            <person name="Zhu T."/>
            <person name="Keshari N."/>
            <person name="Lu X."/>
        </authorList>
    </citation>
    <scope>NUCLEOTIDE SEQUENCE</scope>
    <source>
        <strain evidence="10">NK1-12</strain>
    </source>
</reference>
<evidence type="ECO:0008006" key="11">
    <source>
        <dbReference type="Google" id="ProtNLM"/>
    </source>
</evidence>
<name>A0AA96WP16_9CYAN</name>
<dbReference type="AlphaFoldDB" id="A0AA96WP16"/>
<keyword evidence="5 8" id="KW-0812">Transmembrane</keyword>
<feature type="transmembrane region" description="Helical" evidence="9">
    <location>
        <begin position="64"/>
        <end position="82"/>
    </location>
</feature>
<evidence type="ECO:0000256" key="7">
    <source>
        <dbReference type="ARBA" id="ARBA00023136"/>
    </source>
</evidence>
<evidence type="ECO:0000256" key="6">
    <source>
        <dbReference type="ARBA" id="ARBA00022989"/>
    </source>
</evidence>
<sequence>MTPILQSLTYHTLQQRQASRRKAYICELVGVTLLIFNAFTWACWNFGAGSPIVQWIPTLRYRMYLQAVCVIAGIVGVVYSKLGQYAGGHLNPAMTLGFWILNKISAQDALVYVLMQGMGAFLGTGLVRLLFPDLFHSIRGAVTVPGMGVHPAIALGVETVAMFVLMLVVLVLVNSRWMRYTGWAAAVTVALLYLQVARLTGASLNPVRSLAPAVLAMYWQSQWIYWIAPILGAALAAYFYRLGIVGTGQSYCCKLYHPSHIPCHHHRCGYSNARFIDDFAARKG</sequence>
<dbReference type="InterPro" id="IPR000425">
    <property type="entry name" value="MIP"/>
</dbReference>
<keyword evidence="4" id="KW-1003">Cell membrane</keyword>
<gene>
    <name evidence="10" type="ORF">HJG54_24195</name>
</gene>
<feature type="transmembrane region" description="Helical" evidence="9">
    <location>
        <begin position="151"/>
        <end position="173"/>
    </location>
</feature>
<evidence type="ECO:0000313" key="10">
    <source>
        <dbReference type="EMBL" id="WNZ25631.1"/>
    </source>
</evidence>
<dbReference type="EMBL" id="CP053586">
    <property type="protein sequence ID" value="WNZ25631.1"/>
    <property type="molecule type" value="Genomic_DNA"/>
</dbReference>
<comment type="subcellular location">
    <subcellularLocation>
        <location evidence="1">Cell membrane</location>
        <topology evidence="1">Multi-pass membrane protein</topology>
    </subcellularLocation>
</comment>
<evidence type="ECO:0000256" key="4">
    <source>
        <dbReference type="ARBA" id="ARBA00022475"/>
    </source>
</evidence>
<feature type="transmembrane region" description="Helical" evidence="9">
    <location>
        <begin position="109"/>
        <end position="131"/>
    </location>
</feature>
<evidence type="ECO:0000256" key="9">
    <source>
        <dbReference type="SAM" id="Phobius"/>
    </source>
</evidence>
<dbReference type="SUPFAM" id="SSF81338">
    <property type="entry name" value="Aquaporin-like"/>
    <property type="match status" value="1"/>
</dbReference>
<dbReference type="PRINTS" id="PR00783">
    <property type="entry name" value="MINTRINSICP"/>
</dbReference>
<evidence type="ECO:0000256" key="3">
    <source>
        <dbReference type="ARBA" id="ARBA00022448"/>
    </source>
</evidence>
<proteinExistence type="inferred from homology"/>
<keyword evidence="7 9" id="KW-0472">Membrane</keyword>
<organism evidence="10">
    <name type="scientific">Leptolyngbya sp. NK1-12</name>
    <dbReference type="NCBI Taxonomy" id="2547451"/>
    <lineage>
        <taxon>Bacteria</taxon>
        <taxon>Bacillati</taxon>
        <taxon>Cyanobacteriota</taxon>
        <taxon>Cyanophyceae</taxon>
        <taxon>Leptolyngbyales</taxon>
        <taxon>Leptolyngbyaceae</taxon>
        <taxon>Leptolyngbya group</taxon>
        <taxon>Leptolyngbya</taxon>
    </lineage>
</organism>
<accession>A0AA96WP16</accession>
<dbReference type="InterPro" id="IPR034294">
    <property type="entry name" value="Aquaporin_transptr"/>
</dbReference>
<feature type="transmembrane region" description="Helical" evidence="9">
    <location>
        <begin position="223"/>
        <end position="240"/>
    </location>
</feature>
<evidence type="ECO:0000256" key="8">
    <source>
        <dbReference type="RuleBase" id="RU000477"/>
    </source>
</evidence>
<evidence type="ECO:0000256" key="2">
    <source>
        <dbReference type="ARBA" id="ARBA00006175"/>
    </source>
</evidence>
<protein>
    <recommendedName>
        <fullName evidence="11">Aquaporin family protein</fullName>
    </recommendedName>
</protein>
<dbReference type="GO" id="GO:0005886">
    <property type="term" value="C:plasma membrane"/>
    <property type="evidence" value="ECO:0007669"/>
    <property type="project" value="UniProtKB-SubCell"/>
</dbReference>
<dbReference type="PROSITE" id="PS00221">
    <property type="entry name" value="MIP"/>
    <property type="match status" value="1"/>
</dbReference>
<dbReference type="PANTHER" id="PTHR19139">
    <property type="entry name" value="AQUAPORIN TRANSPORTER"/>
    <property type="match status" value="1"/>
</dbReference>
<evidence type="ECO:0000256" key="1">
    <source>
        <dbReference type="ARBA" id="ARBA00004651"/>
    </source>
</evidence>
<evidence type="ECO:0000256" key="5">
    <source>
        <dbReference type="ARBA" id="ARBA00022692"/>
    </source>
</evidence>
<dbReference type="RefSeq" id="WP_316431790.1">
    <property type="nucleotide sequence ID" value="NZ_CP053586.1"/>
</dbReference>
<dbReference type="PANTHER" id="PTHR19139:SF199">
    <property type="entry name" value="MIP17260P"/>
    <property type="match status" value="1"/>
</dbReference>
<dbReference type="Gene3D" id="1.20.1080.10">
    <property type="entry name" value="Glycerol uptake facilitator protein"/>
    <property type="match status" value="1"/>
</dbReference>
<dbReference type="InterPro" id="IPR022357">
    <property type="entry name" value="MIP_CS"/>
</dbReference>
<dbReference type="InterPro" id="IPR023271">
    <property type="entry name" value="Aquaporin-like"/>
</dbReference>
<comment type="similarity">
    <text evidence="2 8">Belongs to the MIP/aquaporin (TC 1.A.8) family.</text>
</comment>